<feature type="signal peptide" evidence="10">
    <location>
        <begin position="1"/>
        <end position="23"/>
    </location>
</feature>
<evidence type="ECO:0000256" key="7">
    <source>
        <dbReference type="ARBA" id="ARBA00023180"/>
    </source>
</evidence>
<keyword evidence="8" id="KW-0449">Lipoprotein</keyword>
<dbReference type="EMBL" id="UFQT01000319">
    <property type="protein sequence ID" value="SSX23186.1"/>
    <property type="molecule type" value="Genomic_DNA"/>
</dbReference>
<organism evidence="11">
    <name type="scientific">Culicoides sonorensis</name>
    <name type="common">Biting midge</name>
    <dbReference type="NCBI Taxonomy" id="179676"/>
    <lineage>
        <taxon>Eukaryota</taxon>
        <taxon>Metazoa</taxon>
        <taxon>Ecdysozoa</taxon>
        <taxon>Arthropoda</taxon>
        <taxon>Hexapoda</taxon>
        <taxon>Insecta</taxon>
        <taxon>Pterygota</taxon>
        <taxon>Neoptera</taxon>
        <taxon>Endopterygota</taxon>
        <taxon>Diptera</taxon>
        <taxon>Nematocera</taxon>
        <taxon>Chironomoidea</taxon>
        <taxon>Ceratopogonidae</taxon>
        <taxon>Ceratopogoninae</taxon>
        <taxon>Culicoides</taxon>
        <taxon>Monoculicoides</taxon>
    </lineage>
</organism>
<comment type="subcellular location">
    <subcellularLocation>
        <location evidence="1">Membrane</location>
        <topology evidence="1">Lipid-anchor</topology>
        <topology evidence="1">GPI-anchor</topology>
    </subcellularLocation>
</comment>
<feature type="chain" id="PRO_5016301527" evidence="10">
    <location>
        <begin position="24"/>
        <end position="135"/>
    </location>
</feature>
<reference evidence="11" key="1">
    <citation type="submission" date="2018-07" db="EMBL/GenBank/DDBJ databases">
        <authorList>
            <person name="Quirk P.G."/>
            <person name="Krulwich T.A."/>
        </authorList>
    </citation>
    <scope>NUCLEOTIDE SEQUENCE</scope>
</reference>
<dbReference type="VEuPathDB" id="VectorBase:CSON008434"/>
<dbReference type="InterPro" id="IPR031424">
    <property type="entry name" value="QVR-like"/>
</dbReference>
<gene>
    <name evidence="11" type="primary">CSON008434</name>
</gene>
<evidence type="ECO:0000256" key="6">
    <source>
        <dbReference type="ARBA" id="ARBA00023136"/>
    </source>
</evidence>
<keyword evidence="2" id="KW-0336">GPI-anchor</keyword>
<keyword evidence="6 9" id="KW-0472">Membrane</keyword>
<accession>A0A336LYM7</accession>
<evidence type="ECO:0000256" key="10">
    <source>
        <dbReference type="SAM" id="SignalP"/>
    </source>
</evidence>
<evidence type="ECO:0000256" key="5">
    <source>
        <dbReference type="ARBA" id="ARBA00022989"/>
    </source>
</evidence>
<name>A0A336LYM7_CULSO</name>
<evidence type="ECO:0000256" key="9">
    <source>
        <dbReference type="SAM" id="Phobius"/>
    </source>
</evidence>
<dbReference type="InterPro" id="IPR050975">
    <property type="entry name" value="Sleep_regulator"/>
</dbReference>
<evidence type="ECO:0000313" key="11">
    <source>
        <dbReference type="EMBL" id="SSX23186.1"/>
    </source>
</evidence>
<evidence type="ECO:0000256" key="4">
    <source>
        <dbReference type="ARBA" id="ARBA00022729"/>
    </source>
</evidence>
<protein>
    <submittedName>
        <fullName evidence="11">CSON008434 protein</fullName>
    </submittedName>
</protein>
<evidence type="ECO:0000256" key="2">
    <source>
        <dbReference type="ARBA" id="ARBA00022622"/>
    </source>
</evidence>
<proteinExistence type="predicted"/>
<feature type="transmembrane region" description="Helical" evidence="9">
    <location>
        <begin position="114"/>
        <end position="133"/>
    </location>
</feature>
<evidence type="ECO:0000256" key="8">
    <source>
        <dbReference type="ARBA" id="ARBA00023288"/>
    </source>
</evidence>
<evidence type="ECO:0000256" key="1">
    <source>
        <dbReference type="ARBA" id="ARBA00004589"/>
    </source>
</evidence>
<dbReference type="InterPro" id="IPR045860">
    <property type="entry name" value="Snake_toxin-like_sf"/>
</dbReference>
<dbReference type="PANTHER" id="PTHR33562">
    <property type="entry name" value="ATILLA, ISOFORM B-RELATED-RELATED"/>
    <property type="match status" value="1"/>
</dbReference>
<dbReference type="SUPFAM" id="SSF57302">
    <property type="entry name" value="Snake toxin-like"/>
    <property type="match status" value="1"/>
</dbReference>
<sequence>MKHFVLINVLFVIVCLLNEFVDADKFKCYECKSINDKKCIDKPKDLSKVECQRSKACAKYTMNGPTGIIVERGCAESLTWDKICYNQGINASHNSVSILFETCTKEKCNGSSKFSLNTLLTVFVAVTTFFRLISM</sequence>
<dbReference type="AlphaFoldDB" id="A0A336LYM7"/>
<keyword evidence="3 9" id="KW-0812">Transmembrane</keyword>
<keyword evidence="7" id="KW-0325">Glycoprotein</keyword>
<dbReference type="Pfam" id="PF17064">
    <property type="entry name" value="QVR"/>
    <property type="match status" value="1"/>
</dbReference>
<keyword evidence="5 9" id="KW-1133">Transmembrane helix</keyword>
<keyword evidence="4 10" id="KW-0732">Signal</keyword>
<evidence type="ECO:0000256" key="3">
    <source>
        <dbReference type="ARBA" id="ARBA00022692"/>
    </source>
</evidence>
<dbReference type="GO" id="GO:0032222">
    <property type="term" value="P:regulation of synaptic transmission, cholinergic"/>
    <property type="evidence" value="ECO:0007669"/>
    <property type="project" value="InterPro"/>
</dbReference>
<dbReference type="GO" id="GO:0098552">
    <property type="term" value="C:side of membrane"/>
    <property type="evidence" value="ECO:0007669"/>
    <property type="project" value="UniProtKB-KW"/>
</dbReference>
<dbReference type="GO" id="GO:0030431">
    <property type="term" value="P:sleep"/>
    <property type="evidence" value="ECO:0007669"/>
    <property type="project" value="InterPro"/>
</dbReference>